<accession>A0A0M9ETU9</accession>
<evidence type="ECO:0000256" key="3">
    <source>
        <dbReference type="SAM" id="SignalP"/>
    </source>
</evidence>
<comment type="caution">
    <text evidence="5">The sequence shown here is derived from an EMBL/GenBank/DDBJ whole genome shotgun (WGS) entry which is preliminary data.</text>
</comment>
<feature type="domain" description="Apple" evidence="4">
    <location>
        <begin position="123"/>
        <end position="205"/>
    </location>
</feature>
<feature type="chain" id="PRO_5005835136" description="Apple domain-containing protein" evidence="3">
    <location>
        <begin position="20"/>
        <end position="312"/>
    </location>
</feature>
<dbReference type="AlphaFoldDB" id="A0A0M9ETU9"/>
<dbReference type="InterPro" id="IPR003609">
    <property type="entry name" value="Pan_app"/>
</dbReference>
<gene>
    <name evidence="5" type="ORF">FLAG1_07459</name>
</gene>
<dbReference type="OrthoDB" id="5102041at2759"/>
<evidence type="ECO:0000256" key="2">
    <source>
        <dbReference type="ARBA" id="ARBA00023157"/>
    </source>
</evidence>
<evidence type="ECO:0000259" key="4">
    <source>
        <dbReference type="PROSITE" id="PS50948"/>
    </source>
</evidence>
<evidence type="ECO:0000256" key="1">
    <source>
        <dbReference type="ARBA" id="ARBA00022737"/>
    </source>
</evidence>
<dbReference type="GO" id="GO:0005576">
    <property type="term" value="C:extracellular region"/>
    <property type="evidence" value="ECO:0007669"/>
    <property type="project" value="InterPro"/>
</dbReference>
<dbReference type="PROSITE" id="PS50948">
    <property type="entry name" value="PAN"/>
    <property type="match status" value="1"/>
</dbReference>
<dbReference type="GO" id="GO:0006508">
    <property type="term" value="P:proteolysis"/>
    <property type="evidence" value="ECO:0007669"/>
    <property type="project" value="InterPro"/>
</dbReference>
<dbReference type="Gene3D" id="3.50.4.10">
    <property type="entry name" value="Hepatocyte Growth Factor"/>
    <property type="match status" value="1"/>
</dbReference>
<organism evidence="5 6">
    <name type="scientific">Fusarium langsethiae</name>
    <dbReference type="NCBI Taxonomy" id="179993"/>
    <lineage>
        <taxon>Eukaryota</taxon>
        <taxon>Fungi</taxon>
        <taxon>Dikarya</taxon>
        <taxon>Ascomycota</taxon>
        <taxon>Pezizomycotina</taxon>
        <taxon>Sordariomycetes</taxon>
        <taxon>Hypocreomycetidae</taxon>
        <taxon>Hypocreales</taxon>
        <taxon>Nectriaceae</taxon>
        <taxon>Fusarium</taxon>
    </lineage>
</organism>
<proteinExistence type="predicted"/>
<evidence type="ECO:0000313" key="6">
    <source>
        <dbReference type="Proteomes" id="UP000037904"/>
    </source>
</evidence>
<reference evidence="5 6" key="1">
    <citation type="submission" date="2015-04" db="EMBL/GenBank/DDBJ databases">
        <title>The draft genome sequence of Fusarium langsethiae, a T-2/HT-2 mycotoxin producer.</title>
        <authorList>
            <person name="Lysoe E."/>
            <person name="Divon H.H."/>
            <person name="Terzi V."/>
            <person name="Orru L."/>
            <person name="Lamontanara A."/>
            <person name="Kolseth A.-K."/>
            <person name="Frandsen R.J."/>
            <person name="Nielsen K."/>
            <person name="Thrane U."/>
        </authorList>
    </citation>
    <scope>NUCLEOTIDE SEQUENCE [LARGE SCALE GENOMIC DNA]</scope>
    <source>
        <strain evidence="5 6">Fl201059</strain>
    </source>
</reference>
<dbReference type="SMART" id="SM00223">
    <property type="entry name" value="APPLE"/>
    <property type="match status" value="1"/>
</dbReference>
<keyword evidence="2" id="KW-1015">Disulfide bond</keyword>
<name>A0A0M9ETU9_FUSLA</name>
<keyword evidence="6" id="KW-1185">Reference proteome</keyword>
<keyword evidence="1" id="KW-0677">Repeat</keyword>
<dbReference type="Pfam" id="PF00024">
    <property type="entry name" value="PAN_1"/>
    <property type="match status" value="1"/>
</dbReference>
<dbReference type="InterPro" id="IPR000177">
    <property type="entry name" value="Apple"/>
</dbReference>
<dbReference type="EMBL" id="JXCE01000178">
    <property type="protein sequence ID" value="KPA39673.1"/>
    <property type="molecule type" value="Genomic_DNA"/>
</dbReference>
<sequence>MVTIRSLVVLYAAVGIASAGKYKPGSYSSSGSVSFSTTETTSAFVSAVGSSTTALGTALETSIKESTSETAFNAISTDTTETATLEPSLTTLLTSLVTTSADTITTTDESAATTTSATPIASCPSDTEQCFSKMKIKYKTVIGGLNGGVVVKDLNECVQQCGSNANCAGFTYQALNRKCYRTEKSPDTLSTTEYDGWVSGIKGTCGQDAAGTVFTSTGVPTTSTAPAVDPVCSSCINEARVQCDTTLNGLVLAGASRDLAECFSFCEQDDNCQGVTRRQDNGACFKSAVDPDDVTASPQERRYCAIKGTCYQ</sequence>
<protein>
    <recommendedName>
        <fullName evidence="4">Apple domain-containing protein</fullName>
    </recommendedName>
</protein>
<dbReference type="Pfam" id="PF14295">
    <property type="entry name" value="PAN_4"/>
    <property type="match status" value="1"/>
</dbReference>
<dbReference type="Proteomes" id="UP000037904">
    <property type="component" value="Unassembled WGS sequence"/>
</dbReference>
<evidence type="ECO:0000313" key="5">
    <source>
        <dbReference type="EMBL" id="KPA39673.1"/>
    </source>
</evidence>
<keyword evidence="3" id="KW-0732">Signal</keyword>
<feature type="signal peptide" evidence="3">
    <location>
        <begin position="1"/>
        <end position="19"/>
    </location>
</feature>